<keyword evidence="2" id="KW-0812">Transmembrane</keyword>
<feature type="region of interest" description="Disordered" evidence="1">
    <location>
        <begin position="61"/>
        <end position="85"/>
    </location>
</feature>
<keyword evidence="2" id="KW-0472">Membrane</keyword>
<dbReference type="EMBL" id="JAPUFD010000006">
    <property type="protein sequence ID" value="MDI1487648.1"/>
    <property type="molecule type" value="Genomic_DNA"/>
</dbReference>
<comment type="caution">
    <text evidence="3">The sequence shown here is derived from an EMBL/GenBank/DDBJ whole genome shotgun (WGS) entry which is preliminary data.</text>
</comment>
<evidence type="ECO:0000313" key="4">
    <source>
        <dbReference type="Proteomes" id="UP001161017"/>
    </source>
</evidence>
<reference evidence="3" key="1">
    <citation type="journal article" date="2023" name="Genome Biol. Evol.">
        <title>First Whole Genome Sequence and Flow Cytometry Genome Size Data for the Lichen-Forming Fungus Ramalina farinacea (Ascomycota).</title>
        <authorList>
            <person name="Llewellyn T."/>
            <person name="Mian S."/>
            <person name="Hill R."/>
            <person name="Leitch I.J."/>
            <person name="Gaya E."/>
        </authorList>
    </citation>
    <scope>NUCLEOTIDE SEQUENCE</scope>
    <source>
        <strain evidence="3">LIQ254RAFAR</strain>
    </source>
</reference>
<sequence length="453" mass="49291">MDASNAKRRIERYIIGFFTDLHPPQKACDLGHPICSYCQRTGKACRLGLIGESSCSASALNRPNNTASPGAAGSPSSARHNNPPAPTIPIDQIPLACMSCTSRDTHFSYRDLELMHHYTTLTAANLEKTRDPLILDTWRIDVPHEATRHPFLMHTILALAALHKISLSPTTTSSSSSSSNNADLALVALNHHHRALFPAIDNFDATSANAIFAFSAIGALVLLAMPIYLDTPPIADPITDICGLGAVMRGTTTVVRTGLHWIRSGPLAPQLRVGFLDHPAPLAPETEAALALVDEAIKRRFHGARNAAEMLTCYSYTLDRLKLTFGVVAAQEHEKGIELTWLAMGRADFAKQLEEREGMALVLLAHYAVLLHGAGDVWWSRGWGRALVQAIEEALPSEGGWEELMAWPRKEVGLDERRGEEVEKTSGFGELMMGSDEMGSGRMADSGFFGPLE</sequence>
<name>A0AA43QJH3_9LECA</name>
<keyword evidence="2" id="KW-1133">Transmembrane helix</keyword>
<evidence type="ECO:0000256" key="1">
    <source>
        <dbReference type="SAM" id="MobiDB-lite"/>
    </source>
</evidence>
<dbReference type="AlphaFoldDB" id="A0AA43QJH3"/>
<organism evidence="3 4">
    <name type="scientific">Ramalina farinacea</name>
    <dbReference type="NCBI Taxonomy" id="258253"/>
    <lineage>
        <taxon>Eukaryota</taxon>
        <taxon>Fungi</taxon>
        <taxon>Dikarya</taxon>
        <taxon>Ascomycota</taxon>
        <taxon>Pezizomycotina</taxon>
        <taxon>Lecanoromycetes</taxon>
        <taxon>OSLEUM clade</taxon>
        <taxon>Lecanoromycetidae</taxon>
        <taxon>Lecanorales</taxon>
        <taxon>Lecanorineae</taxon>
        <taxon>Ramalinaceae</taxon>
        <taxon>Ramalina</taxon>
    </lineage>
</organism>
<protein>
    <recommendedName>
        <fullName evidence="5">Zn(2)-C6 fungal-type domain-containing protein</fullName>
    </recommendedName>
</protein>
<evidence type="ECO:0008006" key="5">
    <source>
        <dbReference type="Google" id="ProtNLM"/>
    </source>
</evidence>
<evidence type="ECO:0000313" key="3">
    <source>
        <dbReference type="EMBL" id="MDI1487648.1"/>
    </source>
</evidence>
<feature type="transmembrane region" description="Helical" evidence="2">
    <location>
        <begin position="210"/>
        <end position="229"/>
    </location>
</feature>
<keyword evidence="4" id="KW-1185">Reference proteome</keyword>
<dbReference type="GO" id="GO:0001228">
    <property type="term" value="F:DNA-binding transcription activator activity, RNA polymerase II-specific"/>
    <property type="evidence" value="ECO:0007669"/>
    <property type="project" value="TreeGrafter"/>
</dbReference>
<dbReference type="InterPro" id="IPR053157">
    <property type="entry name" value="Sterol_Uptake_Regulator"/>
</dbReference>
<gene>
    <name evidence="3" type="ORF">OHK93_006918</name>
</gene>
<proteinExistence type="predicted"/>
<evidence type="ECO:0000256" key="2">
    <source>
        <dbReference type="SAM" id="Phobius"/>
    </source>
</evidence>
<dbReference type="PANTHER" id="PTHR47784">
    <property type="entry name" value="STEROL UPTAKE CONTROL PROTEIN 2"/>
    <property type="match status" value="1"/>
</dbReference>
<feature type="compositionally biased region" description="Low complexity" evidence="1">
    <location>
        <begin position="67"/>
        <end position="78"/>
    </location>
</feature>
<accession>A0AA43QJH3</accession>
<dbReference type="PANTHER" id="PTHR47784:SF5">
    <property type="entry name" value="STEROL UPTAKE CONTROL PROTEIN 2"/>
    <property type="match status" value="1"/>
</dbReference>
<dbReference type="Proteomes" id="UP001161017">
    <property type="component" value="Unassembled WGS sequence"/>
</dbReference>